<evidence type="ECO:0000313" key="2">
    <source>
        <dbReference type="EMBL" id="SEU14065.1"/>
    </source>
</evidence>
<reference evidence="2 3" key="1">
    <citation type="submission" date="2016-10" db="EMBL/GenBank/DDBJ databases">
        <authorList>
            <person name="de Groot N.N."/>
        </authorList>
    </citation>
    <scope>NUCLEOTIDE SEQUENCE [LARGE SCALE GENOMIC DNA]</scope>
    <source>
        <strain evidence="2 3">CGMCC 4.5598</strain>
    </source>
</reference>
<protein>
    <submittedName>
        <fullName evidence="2">Uncharacterized protein</fullName>
    </submittedName>
</protein>
<dbReference type="AlphaFoldDB" id="A0A1I0JTH3"/>
<keyword evidence="3" id="KW-1185">Reference proteome</keyword>
<organism evidence="2 3">
    <name type="scientific">Nonomuraea wenchangensis</name>
    <dbReference type="NCBI Taxonomy" id="568860"/>
    <lineage>
        <taxon>Bacteria</taxon>
        <taxon>Bacillati</taxon>
        <taxon>Actinomycetota</taxon>
        <taxon>Actinomycetes</taxon>
        <taxon>Streptosporangiales</taxon>
        <taxon>Streptosporangiaceae</taxon>
        <taxon>Nonomuraea</taxon>
    </lineage>
</organism>
<name>A0A1I0JTH3_9ACTN</name>
<sequence length="108" mass="12330">MTSDEQGRKPTHWISRSDRPPPCFSPHVSPPTPHCEPLVWTVPERFAPAGRVLAWTCPCGDTVYELRQASGLRFIRRTRRNGRVEDSRRWAAVVGTAQWNALLMGHLR</sequence>
<dbReference type="EMBL" id="FOHX01000006">
    <property type="protein sequence ID" value="SEU14065.1"/>
    <property type="molecule type" value="Genomic_DNA"/>
</dbReference>
<evidence type="ECO:0000256" key="1">
    <source>
        <dbReference type="SAM" id="MobiDB-lite"/>
    </source>
</evidence>
<feature type="compositionally biased region" description="Pro residues" evidence="1">
    <location>
        <begin position="20"/>
        <end position="32"/>
    </location>
</feature>
<evidence type="ECO:0000313" key="3">
    <source>
        <dbReference type="Proteomes" id="UP000199361"/>
    </source>
</evidence>
<dbReference type="STRING" id="568860.SAMN05421811_106226"/>
<accession>A0A1I0JTH3</accession>
<dbReference type="Proteomes" id="UP000199361">
    <property type="component" value="Unassembled WGS sequence"/>
</dbReference>
<proteinExistence type="predicted"/>
<feature type="region of interest" description="Disordered" evidence="1">
    <location>
        <begin position="1"/>
        <end position="32"/>
    </location>
</feature>
<gene>
    <name evidence="2" type="ORF">SAMN05421811_106226</name>
</gene>